<evidence type="ECO:0000256" key="2">
    <source>
        <dbReference type="PIRSR" id="PIRSR000390-2"/>
    </source>
</evidence>
<dbReference type="PIRSF" id="PIRSF000390">
    <property type="entry name" value="PLP_StrS"/>
    <property type="match status" value="1"/>
</dbReference>
<dbReference type="CDD" id="cd00616">
    <property type="entry name" value="AHBA_syn"/>
    <property type="match status" value="1"/>
</dbReference>
<evidence type="ECO:0000313" key="5">
    <source>
        <dbReference type="Proteomes" id="UP000075374"/>
    </source>
</evidence>
<dbReference type="Gene3D" id="3.40.640.10">
    <property type="entry name" value="Type I PLP-dependent aspartate aminotransferase-like (Major domain)"/>
    <property type="match status" value="1"/>
</dbReference>
<dbReference type="Gene3D" id="3.90.1150.10">
    <property type="entry name" value="Aspartate Aminotransferase, domain 1"/>
    <property type="match status" value="1"/>
</dbReference>
<name>A0A151ALC7_9CLOT</name>
<accession>A0A151ALC7</accession>
<dbReference type="FunFam" id="3.90.1150.10:FF:000092">
    <property type="entry name" value="Capsular polysaccharide biosynthesis protein"/>
    <property type="match status" value="1"/>
</dbReference>
<dbReference type="GO" id="GO:0000271">
    <property type="term" value="P:polysaccharide biosynthetic process"/>
    <property type="evidence" value="ECO:0007669"/>
    <property type="project" value="TreeGrafter"/>
</dbReference>
<dbReference type="PANTHER" id="PTHR30244:SF34">
    <property type="entry name" value="DTDP-4-AMINO-4,6-DIDEOXYGALACTOSE TRANSAMINASE"/>
    <property type="match status" value="1"/>
</dbReference>
<dbReference type="InterPro" id="IPR015421">
    <property type="entry name" value="PyrdxlP-dep_Trfase_major"/>
</dbReference>
<feature type="modified residue" description="N6-(pyridoxal phosphate)lysine" evidence="2">
    <location>
        <position position="187"/>
    </location>
</feature>
<dbReference type="RefSeq" id="WP_061858946.1">
    <property type="nucleotide sequence ID" value="NZ_LTBB01000012.1"/>
</dbReference>
<gene>
    <name evidence="4" type="primary">arnB</name>
    <name evidence="4" type="ORF">CLCOL_21400</name>
</gene>
<proteinExistence type="inferred from homology"/>
<dbReference type="AlphaFoldDB" id="A0A151ALC7"/>
<evidence type="ECO:0000256" key="1">
    <source>
        <dbReference type="PIRSR" id="PIRSR000390-1"/>
    </source>
</evidence>
<reference evidence="4 5" key="1">
    <citation type="submission" date="2016-02" db="EMBL/GenBank/DDBJ databases">
        <title>Genome sequence of Clostridium colicanis DSM 13634.</title>
        <authorList>
            <person name="Poehlein A."/>
            <person name="Daniel R."/>
        </authorList>
    </citation>
    <scope>NUCLEOTIDE SEQUENCE [LARGE SCALE GENOMIC DNA]</scope>
    <source>
        <strain evidence="4 5">DSM 13634</strain>
    </source>
</reference>
<sequence>MTNKKIPFSPPDITEAEINEVIEVMKSGWITSGPKVAKFEENIAKYCETNHAVAVSSATAGMELVLKCLGVGEGDEVITTPYTYASTSNVILHRGAKPVFVDVEKDSFLIDINKIGDAITEKTKAIMTVDVAGVPVDYDAIREVIKSKGREDIILLSDSAHSVGASYKGKKVGGQMDFHVFSYHAVKNLTTAEGGGITYNDNHFHGKEDLYKEFKYSSVNGQSKDALTKMQAGAWEYDIITDGLKCNMTDISAAIGLVQLERYEDMLAKRKKIAEIYNKILGEKEWVILPFAKDECRETSYHLYLLRIKGFTESQRNEVITMMANKDIAVNVHYKPLPMFTLYKGLGYKMEDYPNAYNQYVNEITLPLYSILSLEDAEYVAREFVSCVDEVFEKGIK</sequence>
<dbReference type="GO" id="GO:0030170">
    <property type="term" value="F:pyridoxal phosphate binding"/>
    <property type="evidence" value="ECO:0007669"/>
    <property type="project" value="TreeGrafter"/>
</dbReference>
<evidence type="ECO:0000256" key="3">
    <source>
        <dbReference type="RuleBase" id="RU004508"/>
    </source>
</evidence>
<protein>
    <submittedName>
        <fullName evidence="4">UDP-4-amino-4-deoxy-L-arabinose--oxoglutarate aminotransferase</fullName>
        <ecNumber evidence="4">2.6.1.87</ecNumber>
    </submittedName>
</protein>
<keyword evidence="4" id="KW-0808">Transferase</keyword>
<dbReference type="Pfam" id="PF01041">
    <property type="entry name" value="DegT_DnrJ_EryC1"/>
    <property type="match status" value="1"/>
</dbReference>
<dbReference type="InterPro" id="IPR000653">
    <property type="entry name" value="DegT/StrS_aminotransferase"/>
</dbReference>
<dbReference type="PANTHER" id="PTHR30244">
    <property type="entry name" value="TRANSAMINASE"/>
    <property type="match status" value="1"/>
</dbReference>
<comment type="caution">
    <text evidence="4">The sequence shown here is derived from an EMBL/GenBank/DDBJ whole genome shotgun (WGS) entry which is preliminary data.</text>
</comment>
<keyword evidence="2 3" id="KW-0663">Pyridoxal phosphate</keyword>
<comment type="similarity">
    <text evidence="3">Belongs to the DegT/DnrJ/EryC1 family.</text>
</comment>
<feature type="active site" description="Proton acceptor" evidence="1">
    <location>
        <position position="187"/>
    </location>
</feature>
<dbReference type="STRING" id="1121305.CLCOL_21400"/>
<keyword evidence="5" id="KW-1185">Reference proteome</keyword>
<dbReference type="EC" id="2.6.1.87" evidence="4"/>
<dbReference type="EMBL" id="LTBB01000012">
    <property type="protein sequence ID" value="KYH28187.1"/>
    <property type="molecule type" value="Genomic_DNA"/>
</dbReference>
<dbReference type="PATRIC" id="fig|1121305.3.peg.2141"/>
<dbReference type="Proteomes" id="UP000075374">
    <property type="component" value="Unassembled WGS sequence"/>
</dbReference>
<organism evidence="4 5">
    <name type="scientific">Clostridium colicanis DSM 13634</name>
    <dbReference type="NCBI Taxonomy" id="1121305"/>
    <lineage>
        <taxon>Bacteria</taxon>
        <taxon>Bacillati</taxon>
        <taxon>Bacillota</taxon>
        <taxon>Clostridia</taxon>
        <taxon>Eubacteriales</taxon>
        <taxon>Clostridiaceae</taxon>
        <taxon>Clostridium</taxon>
    </lineage>
</organism>
<dbReference type="InterPro" id="IPR015424">
    <property type="entry name" value="PyrdxlP-dep_Trfase"/>
</dbReference>
<dbReference type="InterPro" id="IPR015422">
    <property type="entry name" value="PyrdxlP-dep_Trfase_small"/>
</dbReference>
<dbReference type="SUPFAM" id="SSF53383">
    <property type="entry name" value="PLP-dependent transferases"/>
    <property type="match status" value="1"/>
</dbReference>
<keyword evidence="4" id="KW-0032">Aminotransferase</keyword>
<evidence type="ECO:0000313" key="4">
    <source>
        <dbReference type="EMBL" id="KYH28187.1"/>
    </source>
</evidence>
<dbReference type="GO" id="GO:0099620">
    <property type="term" value="F:UDP-4-amino-4-deoxy-L-arabinose aminotransferase"/>
    <property type="evidence" value="ECO:0007669"/>
    <property type="project" value="UniProtKB-EC"/>
</dbReference>